<dbReference type="AlphaFoldDB" id="A0AAV1QVH1"/>
<keyword evidence="5 11" id="KW-0812">Transmembrane</keyword>
<feature type="transmembrane region" description="Helical" evidence="11">
    <location>
        <begin position="233"/>
        <end position="254"/>
    </location>
</feature>
<keyword evidence="15" id="KW-1185">Reference proteome</keyword>
<evidence type="ECO:0000256" key="1">
    <source>
        <dbReference type="ARBA" id="ARBA00004191"/>
    </source>
</evidence>
<dbReference type="Pfam" id="PF00560">
    <property type="entry name" value="LRR_1"/>
    <property type="match status" value="1"/>
</dbReference>
<keyword evidence="8 11" id="KW-1133">Transmembrane helix</keyword>
<protein>
    <recommendedName>
        <fullName evidence="13">Protein kinase domain-containing protein</fullName>
    </recommendedName>
</protein>
<dbReference type="GO" id="GO:0005524">
    <property type="term" value="F:ATP binding"/>
    <property type="evidence" value="ECO:0007669"/>
    <property type="project" value="InterPro"/>
</dbReference>
<dbReference type="SUPFAM" id="SSF52058">
    <property type="entry name" value="L domain-like"/>
    <property type="match status" value="1"/>
</dbReference>
<organism evidence="14 15">
    <name type="scientific">Dovyalis caffra</name>
    <dbReference type="NCBI Taxonomy" id="77055"/>
    <lineage>
        <taxon>Eukaryota</taxon>
        <taxon>Viridiplantae</taxon>
        <taxon>Streptophyta</taxon>
        <taxon>Embryophyta</taxon>
        <taxon>Tracheophyta</taxon>
        <taxon>Spermatophyta</taxon>
        <taxon>Magnoliopsida</taxon>
        <taxon>eudicotyledons</taxon>
        <taxon>Gunneridae</taxon>
        <taxon>Pentapetalae</taxon>
        <taxon>rosids</taxon>
        <taxon>fabids</taxon>
        <taxon>Malpighiales</taxon>
        <taxon>Salicaceae</taxon>
        <taxon>Flacourtieae</taxon>
        <taxon>Dovyalis</taxon>
    </lineage>
</organism>
<dbReference type="Proteomes" id="UP001314170">
    <property type="component" value="Unassembled WGS sequence"/>
</dbReference>
<keyword evidence="4" id="KW-0433">Leucine-rich repeat</keyword>
<keyword evidence="3" id="KW-0964">Secreted</keyword>
<dbReference type="InterPro" id="IPR032675">
    <property type="entry name" value="LRR_dom_sf"/>
</dbReference>
<dbReference type="PROSITE" id="PS50011">
    <property type="entry name" value="PROTEIN_KINASE_DOM"/>
    <property type="match status" value="1"/>
</dbReference>
<dbReference type="InterPro" id="IPR001611">
    <property type="entry name" value="Leu-rich_rpt"/>
</dbReference>
<dbReference type="InterPro" id="IPR050994">
    <property type="entry name" value="At_inactive_RLKs"/>
</dbReference>
<evidence type="ECO:0000256" key="11">
    <source>
        <dbReference type="SAM" id="Phobius"/>
    </source>
</evidence>
<evidence type="ECO:0000256" key="2">
    <source>
        <dbReference type="ARBA" id="ARBA00004370"/>
    </source>
</evidence>
<reference evidence="14 15" key="1">
    <citation type="submission" date="2024-01" db="EMBL/GenBank/DDBJ databases">
        <authorList>
            <person name="Waweru B."/>
        </authorList>
    </citation>
    <scope>NUCLEOTIDE SEQUENCE [LARGE SCALE GENOMIC DNA]</scope>
</reference>
<accession>A0AAV1QVH1</accession>
<dbReference type="FunFam" id="3.80.10.10:FF:000400">
    <property type="entry name" value="Nuclear pore complex protein NUP107"/>
    <property type="match status" value="1"/>
</dbReference>
<dbReference type="Gene3D" id="3.80.10.10">
    <property type="entry name" value="Ribonuclease Inhibitor"/>
    <property type="match status" value="1"/>
</dbReference>
<dbReference type="PANTHER" id="PTHR48010:SF33">
    <property type="entry name" value="PROTEIN KINASE DOMAIN-CONTAINING PROTEIN"/>
    <property type="match status" value="1"/>
</dbReference>
<evidence type="ECO:0000256" key="5">
    <source>
        <dbReference type="ARBA" id="ARBA00022692"/>
    </source>
</evidence>
<comment type="similarity">
    <text evidence="10">Belongs to the polygalacturonase-inhibiting protein family.</text>
</comment>
<evidence type="ECO:0000256" key="3">
    <source>
        <dbReference type="ARBA" id="ARBA00022512"/>
    </source>
</evidence>
<dbReference type="PROSITE" id="PS51257">
    <property type="entry name" value="PROKAR_LIPOPROTEIN"/>
    <property type="match status" value="1"/>
</dbReference>
<sequence>MWSRRNCCLFLKALAHVTVFLFITACSGGQLSETESFFNFIRAIDPQNVLRISWNGILPHPCSNRWKGVKCNFEATTITQIRLDNQSFTGAIDAGSLCKLQHLQVLSLAKNLIQGNIPHSILNCRSLTYLNLSSNLLRGRVPVALINLKYLRILDISNNYLTGIIPHSKQEFVHLDKHSMKHGRVKMYNLQKLATVADSKALNSIDAGSVSHPADPPNGSKSGSGTEKWYDKAIYVMPLVLVIVFSSVLAYFVIKKFSDSAKDREILKSLAHSPQKTPPHVPQEDLKPKERCSELVFFVEEKERFRLDDLFEATADLQSQTPNSSLYKVKLKNNIVYAVKRLKKLQVSFEEFGQTMRQIGNLKHPNILSLVGYNSTDEEKLLIYKYQSSGSLLNLVEGYIEGKREFPWKLRLSIATGIARGLDFIYRNPIDHEIIPHGNIKLSNILLDENQEPVISEYGFSRFLDPKRAWSFSSNGYTAPEKTLSEQGDVFSFGIILLELLTGKTVEKSGIDLPKWVRSIVREEWTGEVFDKEVNPAARQYAFPLLNISLKCVSNSPEERPTMGEVMETIEEVVNTHEDFTISSMGSIVSSPQEWCLLHSVIPETWDTPGSNY</sequence>
<keyword evidence="3" id="KW-0134">Cell wall</keyword>
<comment type="caution">
    <text evidence="14">The sequence shown here is derived from an EMBL/GenBank/DDBJ whole genome shotgun (WGS) entry which is preliminary data.</text>
</comment>
<evidence type="ECO:0000256" key="4">
    <source>
        <dbReference type="ARBA" id="ARBA00022614"/>
    </source>
</evidence>
<evidence type="ECO:0000256" key="8">
    <source>
        <dbReference type="ARBA" id="ARBA00022989"/>
    </source>
</evidence>
<keyword evidence="6 12" id="KW-0732">Signal</keyword>
<gene>
    <name evidence="14" type="ORF">DCAF_LOCUS2195</name>
</gene>
<keyword evidence="7" id="KW-0677">Repeat</keyword>
<dbReference type="InterPro" id="IPR011009">
    <property type="entry name" value="Kinase-like_dom_sf"/>
</dbReference>
<dbReference type="Pfam" id="PF00069">
    <property type="entry name" value="Pkinase"/>
    <property type="match status" value="1"/>
</dbReference>
<proteinExistence type="inferred from homology"/>
<dbReference type="GO" id="GO:0004672">
    <property type="term" value="F:protein kinase activity"/>
    <property type="evidence" value="ECO:0007669"/>
    <property type="project" value="InterPro"/>
</dbReference>
<evidence type="ECO:0000256" key="9">
    <source>
        <dbReference type="ARBA" id="ARBA00023136"/>
    </source>
</evidence>
<keyword evidence="9 11" id="KW-0472">Membrane</keyword>
<evidence type="ECO:0000256" key="6">
    <source>
        <dbReference type="ARBA" id="ARBA00022729"/>
    </source>
</evidence>
<dbReference type="InterPro" id="IPR000719">
    <property type="entry name" value="Prot_kinase_dom"/>
</dbReference>
<evidence type="ECO:0000256" key="12">
    <source>
        <dbReference type="SAM" id="SignalP"/>
    </source>
</evidence>
<comment type="subcellular location">
    <subcellularLocation>
        <location evidence="2">Membrane</location>
    </subcellularLocation>
    <subcellularLocation>
        <location evidence="1">Secreted</location>
        <location evidence="1">Cell wall</location>
    </subcellularLocation>
</comment>
<evidence type="ECO:0000259" key="13">
    <source>
        <dbReference type="PROSITE" id="PS50011"/>
    </source>
</evidence>
<evidence type="ECO:0000313" key="15">
    <source>
        <dbReference type="Proteomes" id="UP001314170"/>
    </source>
</evidence>
<name>A0AAV1QVH1_9ROSI</name>
<evidence type="ECO:0000256" key="7">
    <source>
        <dbReference type="ARBA" id="ARBA00022737"/>
    </source>
</evidence>
<dbReference type="Pfam" id="PF13855">
    <property type="entry name" value="LRR_8"/>
    <property type="match status" value="1"/>
</dbReference>
<dbReference type="Gene3D" id="3.30.200.20">
    <property type="entry name" value="Phosphorylase Kinase, domain 1"/>
    <property type="match status" value="1"/>
</dbReference>
<feature type="chain" id="PRO_5043763160" description="Protein kinase domain-containing protein" evidence="12">
    <location>
        <begin position="30"/>
        <end position="613"/>
    </location>
</feature>
<feature type="domain" description="Protein kinase" evidence="13">
    <location>
        <begin position="311"/>
        <end position="580"/>
    </location>
</feature>
<evidence type="ECO:0000313" key="14">
    <source>
        <dbReference type="EMBL" id="CAK7324547.1"/>
    </source>
</evidence>
<dbReference type="GO" id="GO:0016020">
    <property type="term" value="C:membrane"/>
    <property type="evidence" value="ECO:0007669"/>
    <property type="project" value="UniProtKB-SubCell"/>
</dbReference>
<dbReference type="SUPFAM" id="SSF56112">
    <property type="entry name" value="Protein kinase-like (PK-like)"/>
    <property type="match status" value="1"/>
</dbReference>
<dbReference type="PANTHER" id="PTHR48010">
    <property type="entry name" value="OS05G0588300 PROTEIN"/>
    <property type="match status" value="1"/>
</dbReference>
<evidence type="ECO:0000256" key="10">
    <source>
        <dbReference type="ARBA" id="ARBA00038043"/>
    </source>
</evidence>
<dbReference type="Gene3D" id="1.10.510.10">
    <property type="entry name" value="Transferase(Phosphotransferase) domain 1"/>
    <property type="match status" value="1"/>
</dbReference>
<feature type="signal peptide" evidence="12">
    <location>
        <begin position="1"/>
        <end position="29"/>
    </location>
</feature>
<dbReference type="EMBL" id="CAWUPB010000351">
    <property type="protein sequence ID" value="CAK7324547.1"/>
    <property type="molecule type" value="Genomic_DNA"/>
</dbReference>